<organism evidence="2 3">
    <name type="scientific">Amycolatopsis vastitatis</name>
    <dbReference type="NCBI Taxonomy" id="1905142"/>
    <lineage>
        <taxon>Bacteria</taxon>
        <taxon>Bacillati</taxon>
        <taxon>Actinomycetota</taxon>
        <taxon>Actinomycetes</taxon>
        <taxon>Pseudonocardiales</taxon>
        <taxon>Pseudonocardiaceae</taxon>
        <taxon>Amycolatopsis</taxon>
    </lineage>
</organism>
<evidence type="ECO:0000313" key="3">
    <source>
        <dbReference type="Proteomes" id="UP000215199"/>
    </source>
</evidence>
<keyword evidence="1" id="KW-1133">Transmembrane helix</keyword>
<keyword evidence="1" id="KW-0472">Membrane</keyword>
<evidence type="ECO:0000313" key="2">
    <source>
        <dbReference type="EMBL" id="OXM59251.1"/>
    </source>
</evidence>
<reference evidence="3" key="1">
    <citation type="submission" date="2017-07" db="EMBL/GenBank/DDBJ databases">
        <title>Comparative genome mining reveals phylogenetic distribution patterns of secondary metabolites in Amycolatopsis.</title>
        <authorList>
            <person name="Adamek M."/>
            <person name="Alanjary M."/>
            <person name="Sales-Ortells H."/>
            <person name="Goodfellow M."/>
            <person name="Bull A.T."/>
            <person name="Kalinowski J."/>
            <person name="Ziemert N."/>
        </authorList>
    </citation>
    <scope>NUCLEOTIDE SEQUENCE [LARGE SCALE GENOMIC DNA]</scope>
    <source>
        <strain evidence="3">H5</strain>
    </source>
</reference>
<keyword evidence="1" id="KW-0812">Transmembrane</keyword>
<keyword evidence="3" id="KW-1185">Reference proteome</keyword>
<accession>A0A229SKS4</accession>
<dbReference type="RefSeq" id="WP_093954413.1">
    <property type="nucleotide sequence ID" value="NZ_NMUL01000089.1"/>
</dbReference>
<feature type="transmembrane region" description="Helical" evidence="1">
    <location>
        <begin position="134"/>
        <end position="154"/>
    </location>
</feature>
<protein>
    <submittedName>
        <fullName evidence="2">DUF4386 domain-containing protein</fullName>
    </submittedName>
</protein>
<dbReference type="Proteomes" id="UP000215199">
    <property type="component" value="Unassembled WGS sequence"/>
</dbReference>
<dbReference type="OrthoDB" id="3476748at2"/>
<feature type="transmembrane region" description="Helical" evidence="1">
    <location>
        <begin position="44"/>
        <end position="63"/>
    </location>
</feature>
<name>A0A229SKS4_9PSEU</name>
<feature type="transmembrane region" description="Helical" evidence="1">
    <location>
        <begin position="104"/>
        <end position="127"/>
    </location>
</feature>
<feature type="transmembrane region" description="Helical" evidence="1">
    <location>
        <begin position="70"/>
        <end position="92"/>
    </location>
</feature>
<gene>
    <name evidence="2" type="ORF">CF165_48745</name>
</gene>
<feature type="transmembrane region" description="Helical" evidence="1">
    <location>
        <begin position="160"/>
        <end position="179"/>
    </location>
</feature>
<evidence type="ECO:0000256" key="1">
    <source>
        <dbReference type="SAM" id="Phobius"/>
    </source>
</evidence>
<sequence length="183" mass="18562">MKRIAVIAYGLLTVAGGVLGATGMRPGSSAADVAAYNQAHQGLVQLLALVVFGAGLSLAAWTAAERPPALGFAGGLLASGSLLLSGLAMWTAAQNADPAVARAFTSLSFAAGAFGFAVPLALLIAVVARLQVRWLAIAGYVIAALAGLSVFGMLTDVLYPLIPVGRFGGLIWLVLATFVKPRD</sequence>
<proteinExistence type="predicted"/>
<comment type="caution">
    <text evidence="2">The sequence shown here is derived from an EMBL/GenBank/DDBJ whole genome shotgun (WGS) entry which is preliminary data.</text>
</comment>
<dbReference type="AlphaFoldDB" id="A0A229SKS4"/>
<dbReference type="EMBL" id="NMUL01000089">
    <property type="protein sequence ID" value="OXM59251.1"/>
    <property type="molecule type" value="Genomic_DNA"/>
</dbReference>